<evidence type="ECO:0000256" key="2">
    <source>
        <dbReference type="ARBA" id="ARBA00022448"/>
    </source>
</evidence>
<dbReference type="InterPro" id="IPR016159">
    <property type="entry name" value="Cullin_repeat-like_dom_sf"/>
</dbReference>
<evidence type="ECO:0000313" key="4">
    <source>
        <dbReference type="EnsemblPlants" id="Kaladp0039s0362.1.v1.1"/>
    </source>
</evidence>
<evidence type="ECO:0000256" key="3">
    <source>
        <dbReference type="ARBA" id="ARBA00022483"/>
    </source>
</evidence>
<organism evidence="4 5">
    <name type="scientific">Kalanchoe fedtschenkoi</name>
    <name type="common">Lavender scallops</name>
    <name type="synonym">South American air plant</name>
    <dbReference type="NCBI Taxonomy" id="63787"/>
    <lineage>
        <taxon>Eukaryota</taxon>
        <taxon>Viridiplantae</taxon>
        <taxon>Streptophyta</taxon>
        <taxon>Embryophyta</taxon>
        <taxon>Tracheophyta</taxon>
        <taxon>Spermatophyta</taxon>
        <taxon>Magnoliopsida</taxon>
        <taxon>eudicotyledons</taxon>
        <taxon>Gunneridae</taxon>
        <taxon>Pentapetalae</taxon>
        <taxon>Saxifragales</taxon>
        <taxon>Crassulaceae</taxon>
        <taxon>Kalanchoe</taxon>
    </lineage>
</organism>
<dbReference type="GO" id="GO:0006893">
    <property type="term" value="P:Golgi to plasma membrane transport"/>
    <property type="evidence" value="ECO:0007669"/>
    <property type="project" value="TreeGrafter"/>
</dbReference>
<dbReference type="Proteomes" id="UP000594263">
    <property type="component" value="Unplaced"/>
</dbReference>
<dbReference type="GO" id="GO:0000145">
    <property type="term" value="C:exocyst"/>
    <property type="evidence" value="ECO:0007669"/>
    <property type="project" value="InterPro"/>
</dbReference>
<reference evidence="4" key="1">
    <citation type="submission" date="2021-01" db="UniProtKB">
        <authorList>
            <consortium name="EnsemblPlants"/>
        </authorList>
    </citation>
    <scope>IDENTIFICATION</scope>
</reference>
<dbReference type="InterPro" id="IPR033961">
    <property type="entry name" value="Exo84"/>
</dbReference>
<dbReference type="EnsemblPlants" id="Kaladp0039s0362.1.v1.1">
    <property type="protein sequence ID" value="Kaladp0039s0362.1.v1.1"/>
    <property type="gene ID" value="Kaladp0039s0362.v1.1"/>
</dbReference>
<dbReference type="Gramene" id="Kaladp0039s0362.2.v1.1">
    <property type="protein sequence ID" value="Kaladp0039s0362.2.v1.1"/>
    <property type="gene ID" value="Kaladp0039s0362.v1.1"/>
</dbReference>
<evidence type="ECO:0000313" key="5">
    <source>
        <dbReference type="Proteomes" id="UP000594263"/>
    </source>
</evidence>
<dbReference type="Gramene" id="Kaladp0039s0362.1.v1.1">
    <property type="protein sequence ID" value="Kaladp0039s0362.1.v1.1"/>
    <property type="gene ID" value="Kaladp0039s0362.v1.1"/>
</dbReference>
<accession>A0A7N0TL26</accession>
<dbReference type="GO" id="GO:0008104">
    <property type="term" value="P:intracellular protein localization"/>
    <property type="evidence" value="ECO:0007669"/>
    <property type="project" value="TreeGrafter"/>
</dbReference>
<dbReference type="EnsemblPlants" id="Kaladp0039s0362.2.v1.1">
    <property type="protein sequence ID" value="Kaladp0039s0362.2.v1.1"/>
    <property type="gene ID" value="Kaladp0039s0362.v1.1"/>
</dbReference>
<protein>
    <submittedName>
        <fullName evidence="4">Uncharacterized protein</fullName>
    </submittedName>
</protein>
<dbReference type="GO" id="GO:0006887">
    <property type="term" value="P:exocytosis"/>
    <property type="evidence" value="ECO:0007669"/>
    <property type="project" value="UniProtKB-KW"/>
</dbReference>
<keyword evidence="5" id="KW-1185">Reference proteome</keyword>
<comment type="similarity">
    <text evidence="1">Belongs to the EXO84 family.</text>
</comment>
<dbReference type="AlphaFoldDB" id="A0A7N0TL26"/>
<evidence type="ECO:0000256" key="1">
    <source>
        <dbReference type="ARBA" id="ARBA00007210"/>
    </source>
</evidence>
<dbReference type="OMA" id="FCYCTSC"/>
<sequence length="235" mass="26410">MESSDEDDYFPSFESITPLSNIDSVYQSNAEKGIRKICCELLDLKDAVETLCSNMRTKYLAFLRLTEESAEMKHEILELQKHISSQRILVQDLLSGVCHELGEWHVTDAEIDEDGLDIEIHITPPIKDGDCDVTFLEYIDVLLAEHMVEKAVEALEGKERIYPELKIIGDASIIDPSSYKFAFLKRKQMLEAQLVEVATHPSASAIDVRNALCGLLKLGKENGDMDNPVYSDAES</sequence>
<keyword evidence="2" id="KW-0813">Transport</keyword>
<name>A0A7N0TL26_KALFE</name>
<dbReference type="SUPFAM" id="SSF74788">
    <property type="entry name" value="Cullin repeat-like"/>
    <property type="match status" value="1"/>
</dbReference>
<proteinExistence type="inferred from homology"/>
<keyword evidence="3" id="KW-0268">Exocytosis</keyword>
<dbReference type="PANTHER" id="PTHR21426:SF2">
    <property type="entry name" value="EXOCYST COMPLEX COMPONENT EXO84C"/>
    <property type="match status" value="1"/>
</dbReference>
<dbReference type="PANTHER" id="PTHR21426">
    <property type="entry name" value="EXOCYST COMPLEX COMPONENT 8"/>
    <property type="match status" value="1"/>
</dbReference>